<comment type="caution">
    <text evidence="2">The sequence shown here is derived from an EMBL/GenBank/DDBJ whole genome shotgun (WGS) entry which is preliminary data.</text>
</comment>
<feature type="compositionally biased region" description="Polar residues" evidence="1">
    <location>
        <begin position="291"/>
        <end position="301"/>
    </location>
</feature>
<evidence type="ECO:0000256" key="1">
    <source>
        <dbReference type="SAM" id="MobiDB-lite"/>
    </source>
</evidence>
<evidence type="ECO:0000313" key="3">
    <source>
        <dbReference type="Proteomes" id="UP001295740"/>
    </source>
</evidence>
<accession>A0AAI8YCW6</accession>
<protein>
    <submittedName>
        <fullName evidence="2">Uu.00g030440.m01.CDS01</fullName>
    </submittedName>
</protein>
<name>A0AAI8YCW6_9PEZI</name>
<dbReference type="SUPFAM" id="SSF81383">
    <property type="entry name" value="F-box domain"/>
    <property type="match status" value="1"/>
</dbReference>
<evidence type="ECO:0000313" key="2">
    <source>
        <dbReference type="EMBL" id="CAJ2500191.1"/>
    </source>
</evidence>
<dbReference type="Proteomes" id="UP001295740">
    <property type="component" value="Unassembled WGS sequence"/>
</dbReference>
<dbReference type="AlphaFoldDB" id="A0AAI8YCW6"/>
<organism evidence="2 3">
    <name type="scientific">Anthostomella pinea</name>
    <dbReference type="NCBI Taxonomy" id="933095"/>
    <lineage>
        <taxon>Eukaryota</taxon>
        <taxon>Fungi</taxon>
        <taxon>Dikarya</taxon>
        <taxon>Ascomycota</taxon>
        <taxon>Pezizomycotina</taxon>
        <taxon>Sordariomycetes</taxon>
        <taxon>Xylariomycetidae</taxon>
        <taxon>Xylariales</taxon>
        <taxon>Xylariaceae</taxon>
        <taxon>Anthostomella</taxon>
    </lineage>
</organism>
<dbReference type="EMBL" id="CAUWAG010000003">
    <property type="protein sequence ID" value="CAJ2500191.1"/>
    <property type="molecule type" value="Genomic_DNA"/>
</dbReference>
<dbReference type="InterPro" id="IPR036047">
    <property type="entry name" value="F-box-like_dom_sf"/>
</dbReference>
<keyword evidence="3" id="KW-1185">Reference proteome</keyword>
<proteinExistence type="predicted"/>
<reference evidence="2" key="1">
    <citation type="submission" date="2023-10" db="EMBL/GenBank/DDBJ databases">
        <authorList>
            <person name="Hackl T."/>
        </authorList>
    </citation>
    <scope>NUCLEOTIDE SEQUENCE</scope>
</reference>
<feature type="region of interest" description="Disordered" evidence="1">
    <location>
        <begin position="290"/>
        <end position="319"/>
    </location>
</feature>
<sequence>MSSTLEGLPTEVKQHIFAYLPNPRALGCLPICSRSLHAFFQEDRYVATKILRNRIHDVVLPEATLAYETAAIKELDPRTSGARDNRDEKPKLWKLPDVRRMWRFHEMVESLARAFTLHERNEDGPNSLHVPGPITEAAYNSEVRYAERSLYRQEQFRNLFHRDDKMRQLWNEGTLASMFLSKFPVQESKEVALARIYHELSKEYGGVFSPPLEIHARLVLPCGTNWSNQIRIYLERYADRNESATMLLKRKRSESELSFSSSSSAFSSPPRNEAAFTFSNTDTSPLRFLSSARSRGSSTTPAHLPSRTMKRFRDNRPSDDEIHQRTLNMLYTAQRQQIQHDTHAEGTSAFATQPVSVQPAAATPPSQAQASLHSFWKLPGTSASAQSALDIDRTVYAPSSCEDCGLSLSGTDRNNAGDDSMDVDTDVDCGACGKHVCSHCSITNLGERRRCLNCAGRKVWVG</sequence>
<gene>
    <name evidence="2" type="ORF">KHLLAP_LOCUS659</name>
</gene>